<dbReference type="OrthoDB" id="10009520at2759"/>
<keyword evidence="2" id="KW-1185">Reference proteome</keyword>
<dbReference type="AlphaFoldDB" id="A0A139ISI6"/>
<dbReference type="EMBL" id="LFZO01000015">
    <property type="protein sequence ID" value="KXT17757.1"/>
    <property type="molecule type" value="Genomic_DNA"/>
</dbReference>
<evidence type="ECO:0000313" key="2">
    <source>
        <dbReference type="Proteomes" id="UP000073492"/>
    </source>
</evidence>
<feature type="non-terminal residue" evidence="1">
    <location>
        <position position="1"/>
    </location>
</feature>
<dbReference type="SUPFAM" id="SSF57850">
    <property type="entry name" value="RING/U-box"/>
    <property type="match status" value="1"/>
</dbReference>
<dbReference type="GO" id="GO:0004842">
    <property type="term" value="F:ubiquitin-protein transferase activity"/>
    <property type="evidence" value="ECO:0007669"/>
    <property type="project" value="InterPro"/>
</dbReference>
<dbReference type="STRING" id="113226.A0A139ISI6"/>
<comment type="caution">
    <text evidence="1">The sequence shown here is derived from an EMBL/GenBank/DDBJ whole genome shotgun (WGS) entry which is preliminary data.</text>
</comment>
<accession>A0A139ISI6</accession>
<name>A0A139ISI6_9PEZI</name>
<organism evidence="1 2">
    <name type="scientific">Pseudocercospora musae</name>
    <dbReference type="NCBI Taxonomy" id="113226"/>
    <lineage>
        <taxon>Eukaryota</taxon>
        <taxon>Fungi</taxon>
        <taxon>Dikarya</taxon>
        <taxon>Ascomycota</taxon>
        <taxon>Pezizomycotina</taxon>
        <taxon>Dothideomycetes</taxon>
        <taxon>Dothideomycetidae</taxon>
        <taxon>Mycosphaerellales</taxon>
        <taxon>Mycosphaerellaceae</taxon>
        <taxon>Pseudocercospora</taxon>
    </lineage>
</organism>
<dbReference type="Gene3D" id="1.20.120.1750">
    <property type="match status" value="1"/>
</dbReference>
<dbReference type="GO" id="GO:0016567">
    <property type="term" value="P:protein ubiquitination"/>
    <property type="evidence" value="ECO:0007669"/>
    <property type="project" value="InterPro"/>
</dbReference>
<dbReference type="Proteomes" id="UP000073492">
    <property type="component" value="Unassembled WGS sequence"/>
</dbReference>
<protein>
    <submittedName>
        <fullName evidence="1">Uncharacterized protein</fullName>
    </submittedName>
</protein>
<sequence>PVSHANTSKCTSLSRHKAADKEHDLQCLVVNVFIYIYYNLPRSSSNQPTQIFQHTFRITPAAMPDQTTRCPCCDDLVPVAGVITFDGNTSCRACATNILLPRFHAALQYEDDWLQLRANNRRPKAADFVSLLGQEFVQRYERIEQEYLIGEARVYCTHMIVSETAPPRGGITDTSTTQLCYHCGGLLCGRCGRLHYSTEQANAHLNPSQCVLTQEQTADPLAGTGVSGQKCPTCKTFYAQGDGCNHAKCLRCSTDFCFACGQAATDDSGHWTMGTGTCPRWPPSEGPTRYDGSPTSFVGGVPLQRLMEAVEGRPLRMFMAANMFVSTFRDAMADRLQLSSENIHWLARIPEDVEFLADFSEDGLEAQFVGLAPFRQQSDVSAAHTSLLERQIRAYFDSPAVAGPQVSGERALMAFRDQAMANLPMPRVDMYGQFIDDELVEGADDGSEAGDEGAMVLFPSSGFISQRDAESRPWYLHLNIGRSFNAFSQVGVDTGSLEAEDLTVEIHITLDIDFATGSVLEARIEGFGEEVEDQAQHDRIHLICSQLNANGRSRLRRVLESMIRSGLVEVDEDMDLD</sequence>
<reference evidence="1 2" key="1">
    <citation type="submission" date="2015-07" db="EMBL/GenBank/DDBJ databases">
        <title>Comparative genomics of the Sigatoka disease complex on banana suggests a link between parallel evolutionary changes in Pseudocercospora fijiensis and Pseudocercospora eumusae and increased virulence on the banana host.</title>
        <authorList>
            <person name="Chang T.-C."/>
            <person name="Salvucci A."/>
            <person name="Crous P.W."/>
            <person name="Stergiopoulos I."/>
        </authorList>
    </citation>
    <scope>NUCLEOTIDE SEQUENCE [LARGE SCALE GENOMIC DNA]</scope>
    <source>
        <strain evidence="1 2">CBS 116634</strain>
    </source>
</reference>
<dbReference type="Pfam" id="PF22191">
    <property type="entry name" value="IBR_1"/>
    <property type="match status" value="1"/>
</dbReference>
<proteinExistence type="predicted"/>
<evidence type="ECO:0000313" key="1">
    <source>
        <dbReference type="EMBL" id="KXT17757.1"/>
    </source>
</evidence>
<dbReference type="InterPro" id="IPR031127">
    <property type="entry name" value="E3_UB_ligase_RBR"/>
</dbReference>
<gene>
    <name evidence="1" type="ORF">AC579_3641</name>
</gene>
<dbReference type="PANTHER" id="PTHR11685">
    <property type="entry name" value="RBR FAMILY RING FINGER AND IBR DOMAIN-CONTAINING"/>
    <property type="match status" value="1"/>
</dbReference>